<dbReference type="EMBL" id="KI964782">
    <property type="protein sequence ID" value="EUC28860.1"/>
    <property type="molecule type" value="Genomic_DNA"/>
</dbReference>
<sequence length="708" mass="79406">MSSSAPTNLRKVVIEGLQKIRDVEQNEWTATLDQDSGLYTVSMTLNEDEVIWHGLWNKIEEFGFAVPKILVNGGIEHQKEMPEFLVKEHDEVLVVADDQASTPTTIKISETLISHANSHHVPPLEFRIDELSTSRREVRDNRGFCVTFERTVRIPDDNKLHHLPSSLGRYELFSVDAYSKRLPQNVKEAGGVFFSMWQREAMWLNFQQGSHKYAVRVFVGHVNAITGQEMQTGLDTKDESNLQDYVVIPGQKWLDGICVAPGIVRQFVAMPLGSGYTVEGQKTSEEKHGGLQLEVTPEMMQGKQLWSYAKQQYITFKGDNKYRNDGLKEFYTPRELGCKIGDILRSYPNDPTYQTRFQIRDLVTSEVEEMGENKLPQDFDSSSMPLVELKADGGIMPMYPPTLALRCSPGTQARDSTLFQSFSSTLGLTNETGLANGPRSSLSPPLTLPVMRRQSQSSRLSSCQSDVDAAQGITMHVKTESEGRRGLMELTETQVKNIKTMGLAAGGKLIQDIYKDRNTPTTWNHAAARILHVHILDPESCEKVTHIVPQPPPMDVKRYAKTGGQFWVVEEKVDERLDGGDFDSVKSVSQMDKHVGITTEPEFNPTRPKMCTTCEIRLCDCIVRPCNHQFCNICIKAIEEGSATEPDSQQTTPWKCPTCSTPISRVAGFSAPMNLPGEEPMLRTKVPVNVLKVEDGRARFTSVQMSRV</sequence>
<keyword evidence="7" id="KW-1185">Reference proteome</keyword>
<dbReference type="Gene3D" id="3.30.40.10">
    <property type="entry name" value="Zinc/RING finger domain, C3HC4 (zinc finger)"/>
    <property type="match status" value="1"/>
</dbReference>
<dbReference type="Proteomes" id="UP000053841">
    <property type="component" value="Unassembled WGS sequence"/>
</dbReference>
<evidence type="ECO:0000256" key="3">
    <source>
        <dbReference type="ARBA" id="ARBA00022833"/>
    </source>
</evidence>
<evidence type="ECO:0000256" key="4">
    <source>
        <dbReference type="PROSITE-ProRule" id="PRU00175"/>
    </source>
</evidence>
<dbReference type="PROSITE" id="PS00518">
    <property type="entry name" value="ZF_RING_1"/>
    <property type="match status" value="1"/>
</dbReference>
<dbReference type="AlphaFoldDB" id="W6XUJ6"/>
<dbReference type="PROSITE" id="PS50089">
    <property type="entry name" value="ZF_RING_2"/>
    <property type="match status" value="1"/>
</dbReference>
<dbReference type="OrthoDB" id="428577at2759"/>
<evidence type="ECO:0000313" key="6">
    <source>
        <dbReference type="EMBL" id="EUC28860.1"/>
    </source>
</evidence>
<dbReference type="SUPFAM" id="SSF57850">
    <property type="entry name" value="RING/U-box"/>
    <property type="match status" value="1"/>
</dbReference>
<organism evidence="6 7">
    <name type="scientific">Cochliobolus carbonum (strain 26-R-13)</name>
    <name type="common">Maize leaf spot fungus</name>
    <name type="synonym">Bipolaris zeicola</name>
    <dbReference type="NCBI Taxonomy" id="930089"/>
    <lineage>
        <taxon>Eukaryota</taxon>
        <taxon>Fungi</taxon>
        <taxon>Dikarya</taxon>
        <taxon>Ascomycota</taxon>
        <taxon>Pezizomycotina</taxon>
        <taxon>Dothideomycetes</taxon>
        <taxon>Pleosporomycetidae</taxon>
        <taxon>Pleosporales</taxon>
        <taxon>Pleosporineae</taxon>
        <taxon>Pleosporaceae</taxon>
        <taxon>Bipolaris</taxon>
    </lineage>
</organism>
<evidence type="ECO:0000313" key="7">
    <source>
        <dbReference type="Proteomes" id="UP000053841"/>
    </source>
</evidence>
<name>W6XUJ6_COCC2</name>
<dbReference type="GeneID" id="19149317"/>
<accession>W6XUJ6</accession>
<evidence type="ECO:0000256" key="1">
    <source>
        <dbReference type="ARBA" id="ARBA00022723"/>
    </source>
</evidence>
<dbReference type="KEGG" id="bze:COCCADRAFT_40685"/>
<protein>
    <recommendedName>
        <fullName evidence="5">RING-type domain-containing protein</fullName>
    </recommendedName>
</protein>
<dbReference type="GO" id="GO:0008270">
    <property type="term" value="F:zinc ion binding"/>
    <property type="evidence" value="ECO:0007669"/>
    <property type="project" value="UniProtKB-KW"/>
</dbReference>
<evidence type="ECO:0000259" key="5">
    <source>
        <dbReference type="PROSITE" id="PS50089"/>
    </source>
</evidence>
<evidence type="ECO:0000256" key="2">
    <source>
        <dbReference type="ARBA" id="ARBA00022771"/>
    </source>
</evidence>
<proteinExistence type="predicted"/>
<keyword evidence="2 4" id="KW-0863">Zinc-finger</keyword>
<dbReference type="InterPro" id="IPR001841">
    <property type="entry name" value="Znf_RING"/>
</dbReference>
<keyword evidence="3" id="KW-0862">Zinc</keyword>
<gene>
    <name evidence="6" type="ORF">COCCADRAFT_40685</name>
</gene>
<dbReference type="eggNOG" id="ENOG502S18D">
    <property type="taxonomic scope" value="Eukaryota"/>
</dbReference>
<dbReference type="InterPro" id="IPR017907">
    <property type="entry name" value="Znf_RING_CS"/>
</dbReference>
<dbReference type="InterPro" id="IPR013083">
    <property type="entry name" value="Znf_RING/FYVE/PHD"/>
</dbReference>
<keyword evidence="1" id="KW-0479">Metal-binding</keyword>
<dbReference type="RefSeq" id="XP_007716831.1">
    <property type="nucleotide sequence ID" value="XM_007718641.1"/>
</dbReference>
<dbReference type="SMART" id="SM00184">
    <property type="entry name" value="RING"/>
    <property type="match status" value="1"/>
</dbReference>
<feature type="domain" description="RING-type" evidence="5">
    <location>
        <begin position="611"/>
        <end position="660"/>
    </location>
</feature>
<reference evidence="6 7" key="1">
    <citation type="journal article" date="2013" name="PLoS Genet.">
        <title>Comparative genome structure, secondary metabolite, and effector coding capacity across Cochliobolus pathogens.</title>
        <authorList>
            <person name="Condon B.J."/>
            <person name="Leng Y."/>
            <person name="Wu D."/>
            <person name="Bushley K.E."/>
            <person name="Ohm R.A."/>
            <person name="Otillar R."/>
            <person name="Martin J."/>
            <person name="Schackwitz W."/>
            <person name="Grimwood J."/>
            <person name="MohdZainudin N."/>
            <person name="Xue C."/>
            <person name="Wang R."/>
            <person name="Manning V.A."/>
            <person name="Dhillon B."/>
            <person name="Tu Z.J."/>
            <person name="Steffenson B.J."/>
            <person name="Salamov A."/>
            <person name="Sun H."/>
            <person name="Lowry S."/>
            <person name="LaButti K."/>
            <person name="Han J."/>
            <person name="Copeland A."/>
            <person name="Lindquist E."/>
            <person name="Barry K."/>
            <person name="Schmutz J."/>
            <person name="Baker S.E."/>
            <person name="Ciuffetti L.M."/>
            <person name="Grigoriev I.V."/>
            <person name="Zhong S."/>
            <person name="Turgeon B.G."/>
        </authorList>
    </citation>
    <scope>NUCLEOTIDE SEQUENCE [LARGE SCALE GENOMIC DNA]</scope>
    <source>
        <strain evidence="6 7">26-R-13</strain>
    </source>
</reference>
<dbReference type="HOGENOM" id="CLU_027438_1_1_1"/>